<sequence length="170" mass="19295">MTARSAFGMKCKDQELFIELVKEASAAAAGFHISDLFPSSTLLSKLIGFKAKLEDIRGRYEEINGNIIKEHQAKKVVTYEDEDLVDVLLRYEGEDLVDVLLRYQDDVEFHCLLLICVNNIKSIPIIPRFALNQPPHVLFYYQCMYKKTTPQTGYSQTITKDNDQSPLGGS</sequence>
<evidence type="ECO:0000313" key="12">
    <source>
        <dbReference type="EMBL" id="GJT31752.1"/>
    </source>
</evidence>
<keyword evidence="5" id="KW-0812">Transmembrane</keyword>
<reference evidence="12" key="2">
    <citation type="submission" date="2022-01" db="EMBL/GenBank/DDBJ databases">
        <authorList>
            <person name="Yamashiro T."/>
            <person name="Shiraishi A."/>
            <person name="Satake H."/>
            <person name="Nakayama K."/>
        </authorList>
    </citation>
    <scope>NUCLEOTIDE SEQUENCE</scope>
</reference>
<proteinExistence type="inferred from homology"/>
<evidence type="ECO:0000256" key="10">
    <source>
        <dbReference type="ARBA" id="ARBA00023033"/>
    </source>
</evidence>
<evidence type="ECO:0000313" key="13">
    <source>
        <dbReference type="Proteomes" id="UP001151760"/>
    </source>
</evidence>
<evidence type="ECO:0000256" key="6">
    <source>
        <dbReference type="ARBA" id="ARBA00022723"/>
    </source>
</evidence>
<name>A0ABQ5CYV6_9ASTR</name>
<dbReference type="PANTHER" id="PTHR47953:SF19">
    <property type="entry name" value="OS06G0641600 PROTEIN"/>
    <property type="match status" value="1"/>
</dbReference>
<comment type="similarity">
    <text evidence="3">Belongs to the cytochrome P450 family.</text>
</comment>
<comment type="cofactor">
    <cofactor evidence="1">
        <name>heme</name>
        <dbReference type="ChEBI" id="CHEBI:30413"/>
    </cofactor>
</comment>
<evidence type="ECO:0000256" key="11">
    <source>
        <dbReference type="ARBA" id="ARBA00023136"/>
    </source>
</evidence>
<evidence type="ECO:0000256" key="7">
    <source>
        <dbReference type="ARBA" id="ARBA00022989"/>
    </source>
</evidence>
<gene>
    <name evidence="12" type="ORF">Tco_0922171</name>
</gene>
<keyword evidence="6" id="KW-0479">Metal-binding</keyword>
<organism evidence="12 13">
    <name type="scientific">Tanacetum coccineum</name>
    <dbReference type="NCBI Taxonomy" id="301880"/>
    <lineage>
        <taxon>Eukaryota</taxon>
        <taxon>Viridiplantae</taxon>
        <taxon>Streptophyta</taxon>
        <taxon>Embryophyta</taxon>
        <taxon>Tracheophyta</taxon>
        <taxon>Spermatophyta</taxon>
        <taxon>Magnoliopsida</taxon>
        <taxon>eudicotyledons</taxon>
        <taxon>Gunneridae</taxon>
        <taxon>Pentapetalae</taxon>
        <taxon>asterids</taxon>
        <taxon>campanulids</taxon>
        <taxon>Asterales</taxon>
        <taxon>Asteraceae</taxon>
        <taxon>Asteroideae</taxon>
        <taxon>Anthemideae</taxon>
        <taxon>Anthemidinae</taxon>
        <taxon>Tanacetum</taxon>
    </lineage>
</organism>
<evidence type="ECO:0000256" key="2">
    <source>
        <dbReference type="ARBA" id="ARBA00004167"/>
    </source>
</evidence>
<dbReference type="Proteomes" id="UP001151760">
    <property type="component" value="Unassembled WGS sequence"/>
</dbReference>
<evidence type="ECO:0000256" key="4">
    <source>
        <dbReference type="ARBA" id="ARBA00022617"/>
    </source>
</evidence>
<accession>A0ABQ5CYV6</accession>
<reference evidence="12" key="1">
    <citation type="journal article" date="2022" name="Int. J. Mol. Sci.">
        <title>Draft Genome of Tanacetum Coccineum: Genomic Comparison of Closely Related Tanacetum-Family Plants.</title>
        <authorList>
            <person name="Yamashiro T."/>
            <person name="Shiraishi A."/>
            <person name="Nakayama K."/>
            <person name="Satake H."/>
        </authorList>
    </citation>
    <scope>NUCLEOTIDE SEQUENCE</scope>
</reference>
<keyword evidence="8" id="KW-0560">Oxidoreductase</keyword>
<keyword evidence="9" id="KW-0408">Iron</keyword>
<keyword evidence="13" id="KW-1185">Reference proteome</keyword>
<dbReference type="EMBL" id="BQNB010014733">
    <property type="protein sequence ID" value="GJT31752.1"/>
    <property type="molecule type" value="Genomic_DNA"/>
</dbReference>
<keyword evidence="11" id="KW-0472">Membrane</keyword>
<dbReference type="InterPro" id="IPR052306">
    <property type="entry name" value="CYP450_71D"/>
</dbReference>
<evidence type="ECO:0000256" key="1">
    <source>
        <dbReference type="ARBA" id="ARBA00001971"/>
    </source>
</evidence>
<dbReference type="SUPFAM" id="SSF48264">
    <property type="entry name" value="Cytochrome P450"/>
    <property type="match status" value="1"/>
</dbReference>
<dbReference type="PANTHER" id="PTHR47953">
    <property type="entry name" value="OS08G0105600 PROTEIN"/>
    <property type="match status" value="1"/>
</dbReference>
<keyword evidence="4" id="KW-0349">Heme</keyword>
<protein>
    <submittedName>
        <fullName evidence="12">Cytochrome P450 71D11-like protein</fullName>
    </submittedName>
</protein>
<evidence type="ECO:0000256" key="8">
    <source>
        <dbReference type="ARBA" id="ARBA00023002"/>
    </source>
</evidence>
<keyword evidence="10" id="KW-0503">Monooxygenase</keyword>
<comment type="subcellular location">
    <subcellularLocation>
        <location evidence="2">Membrane</location>
        <topology evidence="2">Single-pass membrane protein</topology>
    </subcellularLocation>
</comment>
<comment type="caution">
    <text evidence="12">The sequence shown here is derived from an EMBL/GenBank/DDBJ whole genome shotgun (WGS) entry which is preliminary data.</text>
</comment>
<evidence type="ECO:0000256" key="5">
    <source>
        <dbReference type="ARBA" id="ARBA00022692"/>
    </source>
</evidence>
<dbReference type="InterPro" id="IPR036396">
    <property type="entry name" value="Cyt_P450_sf"/>
</dbReference>
<evidence type="ECO:0000256" key="3">
    <source>
        <dbReference type="ARBA" id="ARBA00010617"/>
    </source>
</evidence>
<evidence type="ECO:0000256" key="9">
    <source>
        <dbReference type="ARBA" id="ARBA00023004"/>
    </source>
</evidence>
<keyword evidence="7" id="KW-1133">Transmembrane helix</keyword>